<reference evidence="2 3" key="1">
    <citation type="submission" date="2016-10" db="EMBL/GenBank/DDBJ databases">
        <authorList>
            <person name="de Groot N.N."/>
        </authorList>
    </citation>
    <scope>NUCLEOTIDE SEQUENCE [LARGE SCALE GENOMIC DNA]</scope>
    <source>
        <strain evidence="2 3">CGMCC 1.10267</strain>
    </source>
</reference>
<dbReference type="SUPFAM" id="SSF53597">
    <property type="entry name" value="Dihydrofolate reductase-like"/>
    <property type="match status" value="1"/>
</dbReference>
<dbReference type="InterPro" id="IPR050765">
    <property type="entry name" value="Riboflavin_Biosynth_HTPR"/>
</dbReference>
<dbReference type="RefSeq" id="WP_090594784.1">
    <property type="nucleotide sequence ID" value="NZ_FNCS01000003.1"/>
</dbReference>
<dbReference type="Pfam" id="PF01872">
    <property type="entry name" value="RibD_C"/>
    <property type="match status" value="1"/>
</dbReference>
<dbReference type="Gene3D" id="3.40.430.10">
    <property type="entry name" value="Dihydrofolate Reductase, subunit A"/>
    <property type="match status" value="1"/>
</dbReference>
<sequence length="185" mass="20264">MGKLIVWNIASLDGCFEGPDPWDLSLHETVWGDELEALSNTQLDEAEALLFGRKTYEGMATYWANETGQIADGMNTIRKYVVSNTLSDAKWNNSHLISGDVVKAIAELKRNAERNIYIFGSADLLATLLPAGLIDEYRLGIAPLILGRGTPLFKPSDHRIDLDLIKTQPLTGGGIVLFYGVKNGA</sequence>
<feature type="domain" description="Bacterial bifunctional deaminase-reductase C-terminal" evidence="1">
    <location>
        <begin position="3"/>
        <end position="171"/>
    </location>
</feature>
<name>A0A1G7UGN2_9HYPH</name>
<accession>A0A1G7UGN2</accession>
<dbReference type="PANTHER" id="PTHR38011:SF11">
    <property type="entry name" value="2,5-DIAMINO-6-RIBOSYLAMINO-4(3H)-PYRIMIDINONE 5'-PHOSPHATE REDUCTASE"/>
    <property type="match status" value="1"/>
</dbReference>
<keyword evidence="3" id="KW-1185">Reference proteome</keyword>
<proteinExistence type="predicted"/>
<gene>
    <name evidence="2" type="ORF">SAMN04487974_10359</name>
</gene>
<dbReference type="EMBL" id="FNCS01000003">
    <property type="protein sequence ID" value="SDG46726.1"/>
    <property type="molecule type" value="Genomic_DNA"/>
</dbReference>
<dbReference type="GO" id="GO:0008703">
    <property type="term" value="F:5-amino-6-(5-phosphoribosylamino)uracil reductase activity"/>
    <property type="evidence" value="ECO:0007669"/>
    <property type="project" value="InterPro"/>
</dbReference>
<dbReference type="AlphaFoldDB" id="A0A1G7UGN2"/>
<dbReference type="InterPro" id="IPR002734">
    <property type="entry name" value="RibDG_C"/>
</dbReference>
<evidence type="ECO:0000313" key="3">
    <source>
        <dbReference type="Proteomes" id="UP000199495"/>
    </source>
</evidence>
<evidence type="ECO:0000259" key="1">
    <source>
        <dbReference type="Pfam" id="PF01872"/>
    </source>
</evidence>
<dbReference type="OrthoDB" id="7342392at2"/>
<dbReference type="GO" id="GO:0009231">
    <property type="term" value="P:riboflavin biosynthetic process"/>
    <property type="evidence" value="ECO:0007669"/>
    <property type="project" value="InterPro"/>
</dbReference>
<dbReference type="PANTHER" id="PTHR38011">
    <property type="entry name" value="DIHYDROFOLATE REDUCTASE FAMILY PROTEIN (AFU_ORTHOLOGUE AFUA_8G06820)"/>
    <property type="match status" value="1"/>
</dbReference>
<organism evidence="2 3">
    <name type="scientific">Pelagibacterium luteolum</name>
    <dbReference type="NCBI Taxonomy" id="440168"/>
    <lineage>
        <taxon>Bacteria</taxon>
        <taxon>Pseudomonadati</taxon>
        <taxon>Pseudomonadota</taxon>
        <taxon>Alphaproteobacteria</taxon>
        <taxon>Hyphomicrobiales</taxon>
        <taxon>Devosiaceae</taxon>
        <taxon>Pelagibacterium</taxon>
    </lineage>
</organism>
<dbReference type="InterPro" id="IPR024072">
    <property type="entry name" value="DHFR-like_dom_sf"/>
</dbReference>
<dbReference type="Proteomes" id="UP000199495">
    <property type="component" value="Unassembled WGS sequence"/>
</dbReference>
<dbReference type="STRING" id="440168.SAMN04487974_10359"/>
<protein>
    <submittedName>
        <fullName evidence="2">Dihydrofolate reductase</fullName>
    </submittedName>
</protein>
<evidence type="ECO:0000313" key="2">
    <source>
        <dbReference type="EMBL" id="SDG46726.1"/>
    </source>
</evidence>